<keyword evidence="7" id="KW-1185">Reference proteome</keyword>
<evidence type="ECO:0008006" key="8">
    <source>
        <dbReference type="Google" id="ProtNLM"/>
    </source>
</evidence>
<keyword evidence="5" id="KW-1133">Transmembrane helix</keyword>
<feature type="repeat" description="ANK" evidence="3">
    <location>
        <begin position="792"/>
        <end position="824"/>
    </location>
</feature>
<feature type="region of interest" description="Disordered" evidence="4">
    <location>
        <begin position="97"/>
        <end position="125"/>
    </location>
</feature>
<keyword evidence="2 3" id="KW-0040">ANK repeat</keyword>
<keyword evidence="1" id="KW-0677">Repeat</keyword>
<keyword evidence="5" id="KW-0812">Transmembrane</keyword>
<evidence type="ECO:0000256" key="4">
    <source>
        <dbReference type="SAM" id="MobiDB-lite"/>
    </source>
</evidence>
<evidence type="ECO:0000313" key="6">
    <source>
        <dbReference type="EMBL" id="KAJ4016253.1"/>
    </source>
</evidence>
<dbReference type="AlphaFoldDB" id="A0A9W8UBE8"/>
<gene>
    <name evidence="6" type="ORF">NW766_004445</name>
</gene>
<dbReference type="OrthoDB" id="194358at2759"/>
<proteinExistence type="predicted"/>
<evidence type="ECO:0000256" key="3">
    <source>
        <dbReference type="PROSITE-ProRule" id="PRU00023"/>
    </source>
</evidence>
<feature type="transmembrane region" description="Helical" evidence="5">
    <location>
        <begin position="21"/>
        <end position="39"/>
    </location>
</feature>
<dbReference type="PROSITE" id="PS50088">
    <property type="entry name" value="ANK_REPEAT"/>
    <property type="match status" value="3"/>
</dbReference>
<feature type="repeat" description="ANK" evidence="3">
    <location>
        <begin position="825"/>
        <end position="857"/>
    </location>
</feature>
<feature type="compositionally biased region" description="Low complexity" evidence="4">
    <location>
        <begin position="104"/>
        <end position="121"/>
    </location>
</feature>
<comment type="caution">
    <text evidence="6">The sequence shown here is derived from an EMBL/GenBank/DDBJ whole genome shotgun (WGS) entry which is preliminary data.</text>
</comment>
<evidence type="ECO:0000256" key="1">
    <source>
        <dbReference type="ARBA" id="ARBA00022737"/>
    </source>
</evidence>
<dbReference type="PANTHER" id="PTHR24198">
    <property type="entry name" value="ANKYRIN REPEAT AND PROTEIN KINASE DOMAIN-CONTAINING PROTEIN"/>
    <property type="match status" value="1"/>
</dbReference>
<dbReference type="Pfam" id="PF12796">
    <property type="entry name" value="Ank_2"/>
    <property type="match status" value="2"/>
</dbReference>
<evidence type="ECO:0000256" key="2">
    <source>
        <dbReference type="ARBA" id="ARBA00023043"/>
    </source>
</evidence>
<evidence type="ECO:0000256" key="5">
    <source>
        <dbReference type="SAM" id="Phobius"/>
    </source>
</evidence>
<evidence type="ECO:0000313" key="7">
    <source>
        <dbReference type="Proteomes" id="UP001152130"/>
    </source>
</evidence>
<protein>
    <recommendedName>
        <fullName evidence="8">Ankyrin</fullName>
    </recommendedName>
</protein>
<feature type="transmembrane region" description="Helical" evidence="5">
    <location>
        <begin position="45"/>
        <end position="64"/>
    </location>
</feature>
<dbReference type="EMBL" id="JAPDHF010000006">
    <property type="protein sequence ID" value="KAJ4016253.1"/>
    <property type="molecule type" value="Genomic_DNA"/>
</dbReference>
<dbReference type="InterPro" id="IPR002110">
    <property type="entry name" value="Ankyrin_rpt"/>
</dbReference>
<dbReference type="InterPro" id="IPR036770">
    <property type="entry name" value="Ankyrin_rpt-contain_sf"/>
</dbReference>
<accession>A0A9W8UBE8</accession>
<feature type="repeat" description="ANK" evidence="3">
    <location>
        <begin position="689"/>
        <end position="721"/>
    </location>
</feature>
<dbReference type="Proteomes" id="UP001152130">
    <property type="component" value="Unassembled WGS sequence"/>
</dbReference>
<dbReference type="SMART" id="SM00248">
    <property type="entry name" value="ANK"/>
    <property type="match status" value="7"/>
</dbReference>
<name>A0A9W8UBE8_9HYPO</name>
<dbReference type="SUPFAM" id="SSF48403">
    <property type="entry name" value="Ankyrin repeat"/>
    <property type="match status" value="1"/>
</dbReference>
<dbReference type="PANTHER" id="PTHR24198:SF165">
    <property type="entry name" value="ANKYRIN REPEAT-CONTAINING PROTEIN-RELATED"/>
    <property type="match status" value="1"/>
</dbReference>
<dbReference type="PROSITE" id="PS50297">
    <property type="entry name" value="ANK_REP_REGION"/>
    <property type="match status" value="3"/>
</dbReference>
<sequence length="962" mass="108746">MSRRKQGHAKILGFSVIRIKTTVGVVIGLIGFVVQFIGLRAMNSWATLAQLIAIAIMTFLRAIVRPGFTKSFEKAKLLPGFELDWLAWKLVKKARGEEMPSNPDTTTDSTTDSTAVTSTEASDPRKQHIFPGSWMVRTGGSVQYHPFVEIPTTASQSSEAHDIMTMRRGLCRLAGLHSETASIAINLALAIEKAMNILFPLEREPKSYRWYLDVNLSRACRPNQSQQQVWFDICHNGDSWKVLADNFDACLSLWCYTIQQEKSPSRDKDQMQHHEGSEGDVWLRKRRPETCLRLLGPNSPWLSLDLQWWASQGTGMISEVSNIAEYQPEITKNSPQIPKSTVVDSSRIVGYSTIVEPTRSEISGLHTVVAAPFHFANGDDSNSDSLALKTRDSLIELYAKDLLFSFMCSAANTLEEPILGKTELRPVGAKHYRISDYYLWNQQLSELAEAFCELGFGNQQEASIGIVSSLSMAKRLPFPQPLFDKMSSEIIKGIDSYDNDLYDFDHKLWQLQYLASKHENSNTGIWERYLALEVELHEEVRTRIDLIQMEDSMPIPSELQVNFEWLRDRVSNLEGSNLPNFLSYLYKKQSRQILNGEPLELLTPGEPLRFPASLHLTRLHYTAMREVNTERFDLDNALYLPLEYVIKQDVCNWTAFHYASVEGYENFVGALLHRSRNYKNFIFDVRDFRGYTMLHCACEQGNGDIASMIIIRGASLEAQGWNGVTPTHLAARHINLVLFNGMQLTIMRGKFIERLDSIVDYNGRLPIHWAVMGGQVMNLTIFVRQLNAVDKFGWTPVHLAVVHNQLEVIDKLLELSADTDKKDKAGRTAIYLACERGNLDALKRLAEAGADCSIAANDGKTALHEAAGLQPKEVTLAREKGRTDAPSESYCGTGLEEEDADFSLELVKFLVSRQLDPYSKDNEGRTPIDIAEKEGHKAVLEYLRKPPQRGFQTRLTDYWAKV</sequence>
<keyword evidence="5" id="KW-0472">Membrane</keyword>
<organism evidence="6 7">
    <name type="scientific">Fusarium irregulare</name>
    <dbReference type="NCBI Taxonomy" id="2494466"/>
    <lineage>
        <taxon>Eukaryota</taxon>
        <taxon>Fungi</taxon>
        <taxon>Dikarya</taxon>
        <taxon>Ascomycota</taxon>
        <taxon>Pezizomycotina</taxon>
        <taxon>Sordariomycetes</taxon>
        <taxon>Hypocreomycetidae</taxon>
        <taxon>Hypocreales</taxon>
        <taxon>Nectriaceae</taxon>
        <taxon>Fusarium</taxon>
        <taxon>Fusarium incarnatum-equiseti species complex</taxon>
    </lineage>
</organism>
<dbReference type="Gene3D" id="1.25.40.20">
    <property type="entry name" value="Ankyrin repeat-containing domain"/>
    <property type="match status" value="2"/>
</dbReference>
<reference evidence="6" key="1">
    <citation type="submission" date="2022-10" db="EMBL/GenBank/DDBJ databases">
        <title>Fusarium specimens isolated from Avocado Roots.</title>
        <authorList>
            <person name="Stajich J."/>
            <person name="Roper C."/>
            <person name="Heimlech-Rivalta G."/>
        </authorList>
    </citation>
    <scope>NUCLEOTIDE SEQUENCE</scope>
    <source>
        <strain evidence="6">CF00143</strain>
    </source>
</reference>